<protein>
    <submittedName>
        <fullName evidence="2">Uncharacterized protein</fullName>
    </submittedName>
</protein>
<gene>
    <name evidence="2" type="ORF">I8748_32035</name>
</gene>
<proteinExistence type="predicted"/>
<accession>A0A8J7I1S3</accession>
<dbReference type="RefSeq" id="WP_198128463.1">
    <property type="nucleotide sequence ID" value="NZ_JAECZC010000102.1"/>
</dbReference>
<evidence type="ECO:0000313" key="3">
    <source>
        <dbReference type="Proteomes" id="UP000632766"/>
    </source>
</evidence>
<feature type="compositionally biased region" description="Polar residues" evidence="1">
    <location>
        <begin position="7"/>
        <end position="18"/>
    </location>
</feature>
<dbReference type="AlphaFoldDB" id="A0A8J7I1S3"/>
<dbReference type="Proteomes" id="UP000632766">
    <property type="component" value="Unassembled WGS sequence"/>
</dbReference>
<feature type="region of interest" description="Disordered" evidence="1">
    <location>
        <begin position="1"/>
        <end position="22"/>
    </location>
</feature>
<evidence type="ECO:0000313" key="2">
    <source>
        <dbReference type="EMBL" id="MBH8566729.1"/>
    </source>
</evidence>
<name>A0A8J7I1S3_9NOST</name>
<dbReference type="EMBL" id="JAECZC010000102">
    <property type="protein sequence ID" value="MBH8566729.1"/>
    <property type="molecule type" value="Genomic_DNA"/>
</dbReference>
<organism evidence="2 3">
    <name type="scientific">Amazonocrinis nigriterrae CENA67</name>
    <dbReference type="NCBI Taxonomy" id="2794033"/>
    <lineage>
        <taxon>Bacteria</taxon>
        <taxon>Bacillati</taxon>
        <taxon>Cyanobacteriota</taxon>
        <taxon>Cyanophyceae</taxon>
        <taxon>Nostocales</taxon>
        <taxon>Nostocaceae</taxon>
        <taxon>Amazonocrinis</taxon>
        <taxon>Amazonocrinis nigriterrae</taxon>
    </lineage>
</organism>
<sequence>MKFQDTGLGTTNRQQPISTKYPPEVDRVLRKMSDKSDFIRKAVIKELIAQGKLDEDWQGES</sequence>
<evidence type="ECO:0000256" key="1">
    <source>
        <dbReference type="SAM" id="MobiDB-lite"/>
    </source>
</evidence>
<reference evidence="2 3" key="1">
    <citation type="journal article" date="2021" name="Int. J. Syst. Evol. Microbiol.">
        <title>Amazonocrinis nigriterrae gen. nov., sp. nov., Atlanticothrix silvestris gen. nov., sp. nov. and Dendronalium phyllosphericum gen. nov., sp. nov., nostocacean cyanobacteria from Brazilian environments.</title>
        <authorList>
            <person name="Alvarenga D.O."/>
            <person name="Andreote A.P.D."/>
            <person name="Branco L.H.Z."/>
            <person name="Delbaje E."/>
            <person name="Cruz R.B."/>
            <person name="Varani A.M."/>
            <person name="Fiore M.F."/>
        </authorList>
    </citation>
    <scope>NUCLEOTIDE SEQUENCE [LARGE SCALE GENOMIC DNA]</scope>
    <source>
        <strain evidence="2 3">CENA67</strain>
    </source>
</reference>
<comment type="caution">
    <text evidence="2">The sequence shown here is derived from an EMBL/GenBank/DDBJ whole genome shotgun (WGS) entry which is preliminary data.</text>
</comment>
<keyword evidence="3" id="KW-1185">Reference proteome</keyword>